<dbReference type="KEGG" id="pmf:P9303_08991"/>
<dbReference type="Proteomes" id="UP000002274">
    <property type="component" value="Chromosome"/>
</dbReference>
<dbReference type="HOGENOM" id="CLU_2289073_0_0_3"/>
<dbReference type="EMBL" id="CP000554">
    <property type="protein sequence ID" value="ABM77650.1"/>
    <property type="molecule type" value="Genomic_DNA"/>
</dbReference>
<name>A2C840_PROM3</name>
<sequence length="101" mass="11712">MLMGLAILVSSTVVINPVEAQSRNGWYRSGCNFKGDCTYVKKIGGSWPFIEYKSMDTIDNVELIKEADCRRWRWRWLYPTGSWKDVMPGSIGERMQKIVCR</sequence>
<evidence type="ECO:0000313" key="2">
    <source>
        <dbReference type="Proteomes" id="UP000002274"/>
    </source>
</evidence>
<evidence type="ECO:0000313" key="1">
    <source>
        <dbReference type="EMBL" id="ABM77650.1"/>
    </source>
</evidence>
<organism evidence="1 2">
    <name type="scientific">Prochlorococcus marinus (strain MIT 9303)</name>
    <dbReference type="NCBI Taxonomy" id="59922"/>
    <lineage>
        <taxon>Bacteria</taxon>
        <taxon>Bacillati</taxon>
        <taxon>Cyanobacteriota</taxon>
        <taxon>Cyanophyceae</taxon>
        <taxon>Synechococcales</taxon>
        <taxon>Prochlorococcaceae</taxon>
        <taxon>Prochlorococcus</taxon>
    </lineage>
</organism>
<accession>A2C840</accession>
<dbReference type="AlphaFoldDB" id="A2C840"/>
<protein>
    <submittedName>
        <fullName evidence="1">Uncharacterized protein</fullName>
    </submittedName>
</protein>
<proteinExistence type="predicted"/>
<reference evidence="1 2" key="1">
    <citation type="journal article" date="2007" name="PLoS Genet.">
        <title>Patterns and implications of gene gain and loss in the evolution of Prochlorococcus.</title>
        <authorList>
            <person name="Kettler G.C."/>
            <person name="Martiny A.C."/>
            <person name="Huang K."/>
            <person name="Zucker J."/>
            <person name="Coleman M.L."/>
            <person name="Rodrigue S."/>
            <person name="Chen F."/>
            <person name="Lapidus A."/>
            <person name="Ferriera S."/>
            <person name="Johnson J."/>
            <person name="Steglich C."/>
            <person name="Church G.M."/>
            <person name="Richardson P."/>
            <person name="Chisholm S.W."/>
        </authorList>
    </citation>
    <scope>NUCLEOTIDE SEQUENCE [LARGE SCALE GENOMIC DNA]</scope>
    <source>
        <strain evidence="1 2">MIT 9303</strain>
    </source>
</reference>
<gene>
    <name evidence="1" type="ordered locus">P9303_08991</name>
</gene>